<keyword evidence="3 9" id="KW-0863">Zinc-finger</keyword>
<feature type="compositionally biased region" description="Acidic residues" evidence="10">
    <location>
        <begin position="64"/>
        <end position="81"/>
    </location>
</feature>
<dbReference type="GeneID" id="127749643"/>
<evidence type="ECO:0000256" key="6">
    <source>
        <dbReference type="ARBA" id="ARBA00023125"/>
    </source>
</evidence>
<feature type="region of interest" description="Disordered" evidence="10">
    <location>
        <begin position="36"/>
        <end position="129"/>
    </location>
</feature>
<keyword evidence="2" id="KW-0479">Metal-binding</keyword>
<evidence type="ECO:0000256" key="2">
    <source>
        <dbReference type="ARBA" id="ARBA00022723"/>
    </source>
</evidence>
<evidence type="ECO:0000313" key="12">
    <source>
        <dbReference type="Proteomes" id="UP000504606"/>
    </source>
</evidence>
<dbReference type="GO" id="GO:0005634">
    <property type="term" value="C:nucleus"/>
    <property type="evidence" value="ECO:0007669"/>
    <property type="project" value="UniProtKB-SubCell"/>
</dbReference>
<dbReference type="PANTHER" id="PTHR46481:SF10">
    <property type="entry name" value="ZINC FINGER BED DOMAIN-CONTAINING PROTEIN 39"/>
    <property type="match status" value="1"/>
</dbReference>
<evidence type="ECO:0000256" key="1">
    <source>
        <dbReference type="ARBA" id="ARBA00004123"/>
    </source>
</evidence>
<dbReference type="Pfam" id="PF05699">
    <property type="entry name" value="Dimer_Tnp_hAT"/>
    <property type="match status" value="1"/>
</dbReference>
<dbReference type="GO" id="GO:0046983">
    <property type="term" value="F:protein dimerization activity"/>
    <property type="evidence" value="ECO:0007669"/>
    <property type="project" value="InterPro"/>
</dbReference>
<dbReference type="AlphaFoldDB" id="A0A9C6U7G4"/>
<accession>A0A9C6U7G4</accession>
<dbReference type="GO" id="GO:0009791">
    <property type="term" value="P:post-embryonic development"/>
    <property type="evidence" value="ECO:0007669"/>
    <property type="project" value="UniProtKB-ARBA"/>
</dbReference>
<dbReference type="SUPFAM" id="SSF57667">
    <property type="entry name" value="beta-beta-alpha zinc fingers"/>
    <property type="match status" value="1"/>
</dbReference>
<dbReference type="SUPFAM" id="SSF140996">
    <property type="entry name" value="Hermes dimerisation domain"/>
    <property type="match status" value="1"/>
</dbReference>
<dbReference type="SUPFAM" id="SSF53098">
    <property type="entry name" value="Ribonuclease H-like"/>
    <property type="match status" value="1"/>
</dbReference>
<dbReference type="InterPro" id="IPR052035">
    <property type="entry name" value="ZnF_BED_domain_contain"/>
</dbReference>
<reference evidence="13" key="1">
    <citation type="submission" date="2025-08" db="UniProtKB">
        <authorList>
            <consortium name="RefSeq"/>
        </authorList>
    </citation>
    <scope>IDENTIFICATION</scope>
    <source>
        <tissue evidence="13">Whole organism</tissue>
    </source>
</reference>
<evidence type="ECO:0000256" key="9">
    <source>
        <dbReference type="PROSITE-ProRule" id="PRU00027"/>
    </source>
</evidence>
<keyword evidence="5" id="KW-0805">Transcription regulation</keyword>
<evidence type="ECO:0000256" key="10">
    <source>
        <dbReference type="SAM" id="MobiDB-lite"/>
    </source>
</evidence>
<dbReference type="GO" id="GO:0003677">
    <property type="term" value="F:DNA binding"/>
    <property type="evidence" value="ECO:0007669"/>
    <property type="project" value="UniProtKB-KW"/>
</dbReference>
<keyword evidence="6" id="KW-0238">DNA-binding</keyword>
<organism evidence="12 13">
    <name type="scientific">Frankliniella occidentalis</name>
    <name type="common">Western flower thrips</name>
    <name type="synonym">Euthrips occidentalis</name>
    <dbReference type="NCBI Taxonomy" id="133901"/>
    <lineage>
        <taxon>Eukaryota</taxon>
        <taxon>Metazoa</taxon>
        <taxon>Ecdysozoa</taxon>
        <taxon>Arthropoda</taxon>
        <taxon>Hexapoda</taxon>
        <taxon>Insecta</taxon>
        <taxon>Pterygota</taxon>
        <taxon>Neoptera</taxon>
        <taxon>Paraneoptera</taxon>
        <taxon>Thysanoptera</taxon>
        <taxon>Terebrantia</taxon>
        <taxon>Thripoidea</taxon>
        <taxon>Thripidae</taxon>
        <taxon>Frankliniella</taxon>
    </lineage>
</organism>
<dbReference type="GO" id="GO:0008270">
    <property type="term" value="F:zinc ion binding"/>
    <property type="evidence" value="ECO:0007669"/>
    <property type="project" value="UniProtKB-KW"/>
</dbReference>
<dbReference type="KEGG" id="foc:127749643"/>
<name>A0A9C6U7G4_FRAOC</name>
<dbReference type="SMART" id="SM00614">
    <property type="entry name" value="ZnF_BED"/>
    <property type="match status" value="1"/>
</dbReference>
<keyword evidence="12" id="KW-1185">Reference proteome</keyword>
<comment type="subcellular location">
    <subcellularLocation>
        <location evidence="1">Nucleus</location>
    </subcellularLocation>
</comment>
<keyword evidence="7" id="KW-0804">Transcription</keyword>
<dbReference type="Proteomes" id="UP000504606">
    <property type="component" value="Unplaced"/>
</dbReference>
<evidence type="ECO:0000256" key="4">
    <source>
        <dbReference type="ARBA" id="ARBA00022833"/>
    </source>
</evidence>
<dbReference type="InterPro" id="IPR012337">
    <property type="entry name" value="RNaseH-like_sf"/>
</dbReference>
<feature type="domain" description="BED-type" evidence="11">
    <location>
        <begin position="3"/>
        <end position="56"/>
    </location>
</feature>
<dbReference type="InterPro" id="IPR008906">
    <property type="entry name" value="HATC_C_dom"/>
</dbReference>
<feature type="compositionally biased region" description="Low complexity" evidence="10">
    <location>
        <begin position="101"/>
        <end position="113"/>
    </location>
</feature>
<dbReference type="OrthoDB" id="1271298at2759"/>
<dbReference type="InterPro" id="IPR036236">
    <property type="entry name" value="Znf_C2H2_sf"/>
</dbReference>
<evidence type="ECO:0000256" key="7">
    <source>
        <dbReference type="ARBA" id="ARBA00023163"/>
    </source>
</evidence>
<feature type="compositionally biased region" description="Basic and acidic residues" evidence="10">
    <location>
        <begin position="14"/>
        <end position="24"/>
    </location>
</feature>
<keyword evidence="8" id="KW-0539">Nucleus</keyword>
<dbReference type="PROSITE" id="PS50808">
    <property type="entry name" value="ZF_BED"/>
    <property type="match status" value="1"/>
</dbReference>
<protein>
    <submittedName>
        <fullName evidence="13">E3 SUMO-protein ligase ZBED1-like</fullName>
    </submittedName>
</protein>
<dbReference type="InterPro" id="IPR003656">
    <property type="entry name" value="Znf_BED"/>
</dbReference>
<dbReference type="RefSeq" id="XP_052124602.1">
    <property type="nucleotide sequence ID" value="XM_052268642.1"/>
</dbReference>
<sequence length="650" mass="71953">MEAKSSWVWAHFHGPTEEDPQHAECKVCRKKLGYKGSPSALNKHLHNLHGLKPASETQTANREEAEESGEAEDDVEGEQSGEADRHLAGPSSCDNRRSRSRSSSSNRSVSPAPKRARAGPPRPLTNERQEAVTQAIAGLIAACQLPISVVDREGFIGFMKVLEPAYKVPCASTMRTRLRDLYGLVQERVQASLSGLEYVSLTTDCWTSRALDAYISLTAHAITKAWKMTQYTLCTEGMEGSHTADNLATSLVEMCNAWDLEGRTTSITRDNASNIVNAVGLIDFVEFNVSCAAHLLQLCVNDALNKNSVFMAACKKAKKVVAHFHHSTKATEALQAAQKTAGLKECKLVQSCATRWDSTYFMCQSLTESRTAVSAVLSDRAATSAKQSRALQMSTGEWDELEAMLPVLKPLQVATTVLCADNKVTISTVRPVVRALLDVHFRHDETDLLLDECEERVRDFKVEVSTQLRKRFEMDAAVERPVHIHQLGTFLDPRYKDLRAEPTPEEAEKIRGTIKEKLQTQAAVSADLDVEGSAPVPSSGLDFLFCGPAEVGGQRTWEAEYSEYLAEPEIGHNQCPLAWWKSREKRYPTIAQLARRYLAVPATSASSERDFSTAGYTVRPHRASLLPENVSMLVFLYQNRNILLSILGMR</sequence>
<gene>
    <name evidence="13" type="primary">LOC127749643</name>
</gene>
<proteinExistence type="predicted"/>
<keyword evidence="4" id="KW-0862">Zinc</keyword>
<dbReference type="Pfam" id="PF02892">
    <property type="entry name" value="zf-BED"/>
    <property type="match status" value="1"/>
</dbReference>
<evidence type="ECO:0000256" key="8">
    <source>
        <dbReference type="ARBA" id="ARBA00023242"/>
    </source>
</evidence>
<feature type="region of interest" description="Disordered" evidence="10">
    <location>
        <begin position="1"/>
        <end position="24"/>
    </location>
</feature>
<evidence type="ECO:0000259" key="11">
    <source>
        <dbReference type="PROSITE" id="PS50808"/>
    </source>
</evidence>
<evidence type="ECO:0000256" key="5">
    <source>
        <dbReference type="ARBA" id="ARBA00023015"/>
    </source>
</evidence>
<dbReference type="PANTHER" id="PTHR46481">
    <property type="entry name" value="ZINC FINGER BED DOMAIN-CONTAINING PROTEIN 4"/>
    <property type="match status" value="1"/>
</dbReference>
<evidence type="ECO:0000313" key="13">
    <source>
        <dbReference type="RefSeq" id="XP_052124602.1"/>
    </source>
</evidence>
<evidence type="ECO:0000256" key="3">
    <source>
        <dbReference type="ARBA" id="ARBA00022771"/>
    </source>
</evidence>